<dbReference type="PROSITE" id="PS01186">
    <property type="entry name" value="EGF_2"/>
    <property type="match status" value="1"/>
</dbReference>
<dbReference type="InterPro" id="IPR000742">
    <property type="entry name" value="EGF"/>
</dbReference>
<evidence type="ECO:0000259" key="3">
    <source>
        <dbReference type="PROSITE" id="PS01186"/>
    </source>
</evidence>
<dbReference type="AlphaFoldDB" id="A0A146K1Y3"/>
<sequence>LRVFDEVFDSALENCSIHVSGVVFGLFDSLVKTAMNSSFLQTGLFLELQGELFNRQLLLFENSVNSVFDKFVFVYETDLKSVNQVYIFKDCFDLEVYNFFYTKNALLQKINKNLTCQQKEYNFQDSFVKFYLKAKLDQQSDFFSFKANEIDILVGNGQIKELFGAVQYEYELCSWFTEACVEDGCGFSENIDCNSFQCVIQNGKYQCLCDDNYNQSSFCRECNQGFLLINEKCLEEELNEHGKCYKEEGKVFCECFEGYMGQYCGVNKRMYAMISLVVFSGAIAAIVYFMIKINSDLTKQMI</sequence>
<evidence type="ECO:0000256" key="1">
    <source>
        <dbReference type="SAM" id="Phobius"/>
    </source>
</evidence>
<dbReference type="EMBL" id="GDID01005696">
    <property type="protein sequence ID" value="JAP90910.1"/>
    <property type="molecule type" value="Transcribed_RNA"/>
</dbReference>
<feature type="domain" description="EGF-like" evidence="2 3">
    <location>
        <begin position="253"/>
        <end position="264"/>
    </location>
</feature>
<evidence type="ECO:0000259" key="2">
    <source>
        <dbReference type="PROSITE" id="PS00022"/>
    </source>
</evidence>
<organism evidence="4">
    <name type="scientific">Trepomonas sp. PC1</name>
    <dbReference type="NCBI Taxonomy" id="1076344"/>
    <lineage>
        <taxon>Eukaryota</taxon>
        <taxon>Metamonada</taxon>
        <taxon>Diplomonadida</taxon>
        <taxon>Hexamitidae</taxon>
        <taxon>Hexamitinae</taxon>
        <taxon>Trepomonas</taxon>
    </lineage>
</organism>
<proteinExistence type="predicted"/>
<keyword evidence="1" id="KW-0472">Membrane</keyword>
<feature type="non-terminal residue" evidence="4">
    <location>
        <position position="302"/>
    </location>
</feature>
<reference evidence="4" key="1">
    <citation type="submission" date="2015-07" db="EMBL/GenBank/DDBJ databases">
        <title>Adaptation to a free-living lifestyle via gene acquisitions in the diplomonad Trepomonas sp. PC1.</title>
        <authorList>
            <person name="Xu F."/>
            <person name="Jerlstrom-Hultqvist J."/>
            <person name="Kolisko M."/>
            <person name="Simpson A.G.B."/>
            <person name="Roger A.J."/>
            <person name="Svard S.G."/>
            <person name="Andersson J.O."/>
        </authorList>
    </citation>
    <scope>NUCLEOTIDE SEQUENCE</scope>
    <source>
        <strain evidence="4">PC1</strain>
    </source>
</reference>
<dbReference type="SUPFAM" id="SSF57196">
    <property type="entry name" value="EGF/Laminin"/>
    <property type="match status" value="1"/>
</dbReference>
<feature type="transmembrane region" description="Helical" evidence="1">
    <location>
        <begin position="270"/>
        <end position="291"/>
    </location>
</feature>
<evidence type="ECO:0000313" key="4">
    <source>
        <dbReference type="EMBL" id="JAP90910.1"/>
    </source>
</evidence>
<feature type="non-terminal residue" evidence="4">
    <location>
        <position position="1"/>
    </location>
</feature>
<gene>
    <name evidence="4" type="ORF">TPC1_17641</name>
</gene>
<protein>
    <submittedName>
        <fullName evidence="4">Transmembrane domain-containing protein</fullName>
    </submittedName>
</protein>
<keyword evidence="1 4" id="KW-0812">Transmembrane</keyword>
<keyword evidence="1" id="KW-1133">Transmembrane helix</keyword>
<dbReference type="PROSITE" id="PS00022">
    <property type="entry name" value="EGF_1"/>
    <property type="match status" value="1"/>
</dbReference>
<accession>A0A146K1Y3</accession>
<name>A0A146K1Y3_9EUKA</name>